<feature type="compositionally biased region" description="Acidic residues" evidence="1">
    <location>
        <begin position="66"/>
        <end position="77"/>
    </location>
</feature>
<dbReference type="Proteomes" id="UP001642487">
    <property type="component" value="Chromosome 11"/>
</dbReference>
<evidence type="ECO:0000256" key="1">
    <source>
        <dbReference type="SAM" id="MobiDB-lite"/>
    </source>
</evidence>
<reference evidence="2 3" key="1">
    <citation type="submission" date="2024-03" db="EMBL/GenBank/DDBJ databases">
        <authorList>
            <person name="Gkanogiannis A."/>
            <person name="Becerra Lopez-Lavalle L."/>
        </authorList>
    </citation>
    <scope>NUCLEOTIDE SEQUENCE [LARGE SCALE GENOMIC DNA]</scope>
</reference>
<evidence type="ECO:0000313" key="2">
    <source>
        <dbReference type="EMBL" id="CAK9313625.1"/>
    </source>
</evidence>
<accession>A0ABP0Y3V7</accession>
<evidence type="ECO:0000313" key="3">
    <source>
        <dbReference type="Proteomes" id="UP001642487"/>
    </source>
</evidence>
<organism evidence="2 3">
    <name type="scientific">Citrullus colocynthis</name>
    <name type="common">colocynth</name>
    <dbReference type="NCBI Taxonomy" id="252529"/>
    <lineage>
        <taxon>Eukaryota</taxon>
        <taxon>Viridiplantae</taxon>
        <taxon>Streptophyta</taxon>
        <taxon>Embryophyta</taxon>
        <taxon>Tracheophyta</taxon>
        <taxon>Spermatophyta</taxon>
        <taxon>Magnoliopsida</taxon>
        <taxon>eudicotyledons</taxon>
        <taxon>Gunneridae</taxon>
        <taxon>Pentapetalae</taxon>
        <taxon>rosids</taxon>
        <taxon>fabids</taxon>
        <taxon>Cucurbitales</taxon>
        <taxon>Cucurbitaceae</taxon>
        <taxon>Benincaseae</taxon>
        <taxon>Citrullus</taxon>
    </lineage>
</organism>
<proteinExistence type="predicted"/>
<feature type="compositionally biased region" description="Basic and acidic residues" evidence="1">
    <location>
        <begin position="46"/>
        <end position="57"/>
    </location>
</feature>
<protein>
    <submittedName>
        <fullName evidence="2">Uncharacterized protein</fullName>
    </submittedName>
</protein>
<feature type="region of interest" description="Disordered" evidence="1">
    <location>
        <begin position="46"/>
        <end position="83"/>
    </location>
</feature>
<keyword evidence="3" id="KW-1185">Reference proteome</keyword>
<sequence>MRTATHVVNKFPQQRLGFKLPYERNLIFDEASSWWAPELKQALADEKSFKEGSKEEISQVQQTPIEGEEENNEDDEDSQGHKVLGKVEFIIKSHNYEDQPD</sequence>
<name>A0ABP0Y3V7_9ROSI</name>
<gene>
    <name evidence="2" type="ORF">CITCOLO1_LOCUS5353</name>
</gene>
<dbReference type="EMBL" id="OZ021745">
    <property type="protein sequence ID" value="CAK9313625.1"/>
    <property type="molecule type" value="Genomic_DNA"/>
</dbReference>